<comment type="caution">
    <text evidence="1">The sequence shown here is derived from an EMBL/GenBank/DDBJ whole genome shotgun (WGS) entry which is preliminary data.</text>
</comment>
<accession>A0A814R908</accession>
<organism evidence="1 2">
    <name type="scientific">Brachionus calyciflorus</name>
    <dbReference type="NCBI Taxonomy" id="104777"/>
    <lineage>
        <taxon>Eukaryota</taxon>
        <taxon>Metazoa</taxon>
        <taxon>Spiralia</taxon>
        <taxon>Gnathifera</taxon>
        <taxon>Rotifera</taxon>
        <taxon>Eurotatoria</taxon>
        <taxon>Monogononta</taxon>
        <taxon>Pseudotrocha</taxon>
        <taxon>Ploima</taxon>
        <taxon>Brachionidae</taxon>
        <taxon>Brachionus</taxon>
    </lineage>
</organism>
<keyword evidence="2" id="KW-1185">Reference proteome</keyword>
<protein>
    <submittedName>
        <fullName evidence="1">Uncharacterized protein</fullName>
    </submittedName>
</protein>
<reference evidence="1" key="1">
    <citation type="submission" date="2021-02" db="EMBL/GenBank/DDBJ databases">
        <authorList>
            <person name="Nowell W R."/>
        </authorList>
    </citation>
    <scope>NUCLEOTIDE SEQUENCE</scope>
    <source>
        <strain evidence="1">Ploen Becks lab</strain>
    </source>
</reference>
<dbReference type="EMBL" id="CAJNOC010009520">
    <property type="protein sequence ID" value="CAF1129991.1"/>
    <property type="molecule type" value="Genomic_DNA"/>
</dbReference>
<dbReference type="Proteomes" id="UP000663879">
    <property type="component" value="Unassembled WGS sequence"/>
</dbReference>
<name>A0A814R908_9BILA</name>
<evidence type="ECO:0000313" key="2">
    <source>
        <dbReference type="Proteomes" id="UP000663879"/>
    </source>
</evidence>
<sequence length="188" mass="21620">LEYDVYKLVYKVLVTVLTGGVNDMSQESQLETFIQIAPGGIAVFSLENGLDYLKIGKNQSLELNPLKYAYDMDNLKNTDSLDFKFYCFLANRKDELDLKKTIENISNFQDIFSAKSSNLNMSECFNKPDNIEFYSNGKVLHIKPTELITRENQSYIFLTTCIHFEKLYYQGVKVDVMNFPVVPQVSTK</sequence>
<evidence type="ECO:0000313" key="1">
    <source>
        <dbReference type="EMBL" id="CAF1129991.1"/>
    </source>
</evidence>
<feature type="non-terminal residue" evidence="1">
    <location>
        <position position="1"/>
    </location>
</feature>
<gene>
    <name evidence="1" type="ORF">OXX778_LOCUS22429</name>
</gene>
<dbReference type="AlphaFoldDB" id="A0A814R908"/>
<proteinExistence type="predicted"/>